<accession>A0A6J5GHY1</accession>
<reference evidence="2 3" key="1">
    <citation type="submission" date="2020-04" db="EMBL/GenBank/DDBJ databases">
        <authorList>
            <person name="De Canck E."/>
        </authorList>
    </citation>
    <scope>NUCLEOTIDE SEQUENCE [LARGE SCALE GENOMIC DNA]</scope>
    <source>
        <strain evidence="2 3">LMG 27177</strain>
    </source>
</reference>
<keyword evidence="1" id="KW-0472">Membrane</keyword>
<dbReference type="Proteomes" id="UP000494252">
    <property type="component" value="Unassembled WGS sequence"/>
</dbReference>
<dbReference type="EMBL" id="CADIKI010000014">
    <property type="protein sequence ID" value="CAB3799652.1"/>
    <property type="molecule type" value="Genomic_DNA"/>
</dbReference>
<feature type="transmembrane region" description="Helical" evidence="1">
    <location>
        <begin position="28"/>
        <end position="48"/>
    </location>
</feature>
<organism evidence="2 3">
    <name type="scientific">Paraburkholderia fynbosensis</name>
    <dbReference type="NCBI Taxonomy" id="1200993"/>
    <lineage>
        <taxon>Bacteria</taxon>
        <taxon>Pseudomonadati</taxon>
        <taxon>Pseudomonadota</taxon>
        <taxon>Betaproteobacteria</taxon>
        <taxon>Burkholderiales</taxon>
        <taxon>Burkholderiaceae</taxon>
        <taxon>Paraburkholderia</taxon>
    </lineage>
</organism>
<sequence length="208" mass="22692">MGWHSKINARLGIHSTKKFHEKFMFRKLINIIASTGFAGFIAACAIVSDNGEKINFGPIRNGGDAAGKCAIDRKPLDSFRPKRGIIEGSSSFLTPAWDMYVVDLDAGKLSKVESVWTFESGKPVSKPAKAESITLNFEELQSVVAPANAMWASPEKNPSLSATDVAWHIELVDGAEKRCETGLGRAAGNGDLLSKAIYRIWKSHKNTR</sequence>
<keyword evidence="3" id="KW-1185">Reference proteome</keyword>
<protein>
    <submittedName>
        <fullName evidence="2">Uncharacterized protein</fullName>
    </submittedName>
</protein>
<keyword evidence="1" id="KW-0812">Transmembrane</keyword>
<gene>
    <name evidence="2" type="ORF">LMG27177_04684</name>
</gene>
<proteinExistence type="predicted"/>
<evidence type="ECO:0000313" key="3">
    <source>
        <dbReference type="Proteomes" id="UP000494252"/>
    </source>
</evidence>
<dbReference type="AlphaFoldDB" id="A0A6J5GHY1"/>
<name>A0A6J5GHY1_9BURK</name>
<keyword evidence="1" id="KW-1133">Transmembrane helix</keyword>
<dbReference type="RefSeq" id="WP_175163381.1">
    <property type="nucleotide sequence ID" value="NZ_CADIKI010000014.1"/>
</dbReference>
<evidence type="ECO:0000256" key="1">
    <source>
        <dbReference type="SAM" id="Phobius"/>
    </source>
</evidence>
<evidence type="ECO:0000313" key="2">
    <source>
        <dbReference type="EMBL" id="CAB3799652.1"/>
    </source>
</evidence>